<sequence length="164" mass="18245">MIFDAIDRFIVGTVGQPGERAFYLQVRQVGQLATIAVEKSQVAALTSRLEMLLAQLRKNGHTSPMNLATRDDAPLEQPIDPDFVVGAISLSWNEESKLIEIELLDVEETPEELSWNLFLPLDMAHSFVKRSNAVINSGRLPCPFCGLAIDPQGHLCPRSNGYRR</sequence>
<name>A0A6J7AXW9_9ZZZZ</name>
<evidence type="ECO:0000313" key="4">
    <source>
        <dbReference type="EMBL" id="CAB5039315.1"/>
    </source>
</evidence>
<dbReference type="InterPro" id="IPR021441">
    <property type="entry name" value="DUF3090"/>
</dbReference>
<organism evidence="3">
    <name type="scientific">freshwater metagenome</name>
    <dbReference type="NCBI Taxonomy" id="449393"/>
    <lineage>
        <taxon>unclassified sequences</taxon>
        <taxon>metagenomes</taxon>
        <taxon>ecological metagenomes</taxon>
    </lineage>
</organism>
<dbReference type="EMBL" id="CAFARE010000002">
    <property type="protein sequence ID" value="CAB4838016.1"/>
    <property type="molecule type" value="Genomic_DNA"/>
</dbReference>
<accession>A0A6J7AXW9</accession>
<gene>
    <name evidence="1" type="ORF">UFOPK2662_00098</name>
    <name evidence="2" type="ORF">UFOPK2942_00607</name>
    <name evidence="3" type="ORF">UFOPK3232_00133</name>
    <name evidence="4" type="ORF">UFOPK4242_00133</name>
    <name evidence="5" type="ORF">UFOPK4382_00256</name>
</gene>
<evidence type="ECO:0000313" key="5">
    <source>
        <dbReference type="EMBL" id="CAB5072050.1"/>
    </source>
</evidence>
<proteinExistence type="predicted"/>
<dbReference type="Pfam" id="PF11290">
    <property type="entry name" value="DUF3090"/>
    <property type="match status" value="1"/>
</dbReference>
<evidence type="ECO:0000313" key="3">
    <source>
        <dbReference type="EMBL" id="CAB4838016.1"/>
    </source>
</evidence>
<dbReference type="AlphaFoldDB" id="A0A6J7AXW9"/>
<dbReference type="EMBL" id="CAFBRA010000009">
    <property type="protein sequence ID" value="CAB5072050.1"/>
    <property type="molecule type" value="Genomic_DNA"/>
</dbReference>
<reference evidence="3" key="1">
    <citation type="submission" date="2020-05" db="EMBL/GenBank/DDBJ databases">
        <authorList>
            <person name="Chiriac C."/>
            <person name="Salcher M."/>
            <person name="Ghai R."/>
            <person name="Kavagutti S V."/>
        </authorList>
    </citation>
    <scope>NUCLEOTIDE SEQUENCE</scope>
</reference>
<dbReference type="NCBIfam" id="TIGR03847">
    <property type="entry name" value="conserved hypothetical protein"/>
    <property type="match status" value="1"/>
</dbReference>
<dbReference type="EMBL" id="CAEZYI010000002">
    <property type="protein sequence ID" value="CAB4710986.1"/>
    <property type="molecule type" value="Genomic_DNA"/>
</dbReference>
<evidence type="ECO:0000313" key="2">
    <source>
        <dbReference type="EMBL" id="CAB4779091.1"/>
    </source>
</evidence>
<dbReference type="EMBL" id="CAFAAA010000014">
    <property type="protein sequence ID" value="CAB4779091.1"/>
    <property type="molecule type" value="Genomic_DNA"/>
</dbReference>
<dbReference type="EMBL" id="CAFBQC010000002">
    <property type="protein sequence ID" value="CAB5039315.1"/>
    <property type="molecule type" value="Genomic_DNA"/>
</dbReference>
<protein>
    <submittedName>
        <fullName evidence="3">Unannotated protein</fullName>
    </submittedName>
</protein>
<evidence type="ECO:0000313" key="1">
    <source>
        <dbReference type="EMBL" id="CAB4710986.1"/>
    </source>
</evidence>